<evidence type="ECO:0000313" key="2">
    <source>
        <dbReference type="EMBL" id="WCF27969.1"/>
    </source>
</evidence>
<organism evidence="2 3">
    <name type="scientific">Xylella fastidiosa subsp. fastidiosa</name>
    <dbReference type="NCBI Taxonomy" id="644356"/>
    <lineage>
        <taxon>Bacteria</taxon>
        <taxon>Pseudomonadati</taxon>
        <taxon>Pseudomonadota</taxon>
        <taxon>Gammaproteobacteria</taxon>
        <taxon>Lysobacterales</taxon>
        <taxon>Lysobacteraceae</taxon>
        <taxon>Xylella</taxon>
    </lineage>
</organism>
<reference evidence="2" key="2">
    <citation type="submission" date="2022-10" db="EMBL/GenBank/DDBJ databases">
        <authorList>
            <person name="Landa B."/>
            <person name="Arias-Giraldo L.F."/>
            <person name="Roman-Ecija M."/>
            <person name="Velasco-Amo M.P."/>
            <person name="De La Fuente L."/>
            <person name="Marco-Noales E."/>
            <person name="Moralejo E."/>
        </authorList>
    </citation>
    <scope>NUCLEOTIDE SEQUENCE</scope>
    <source>
        <strain evidence="2">CFBP8073</strain>
    </source>
</reference>
<gene>
    <name evidence="1" type="ORF">OK117_06140</name>
    <name evidence="2" type="ORF">OK117_10080</name>
</gene>
<name>A0AAJ5UIF6_XYLFS</name>
<evidence type="ECO:0000313" key="1">
    <source>
        <dbReference type="EMBL" id="WCF27251.1"/>
    </source>
</evidence>
<dbReference type="RefSeq" id="WP_057682578.1">
    <property type="nucleotide sequence ID" value="NZ_CP090518.1"/>
</dbReference>
<dbReference type="AlphaFoldDB" id="A0AAJ5UIF6"/>
<sequence>MSPPMPTELLMSSMSDNELVNDLTTRQAVERFTPVERELLWRFTALLDAYEHVCDALERAHSTLLHHGIRTGDASE</sequence>
<accession>A0AAJ5UIF6</accession>
<evidence type="ECO:0000313" key="3">
    <source>
        <dbReference type="Proteomes" id="UP001211513"/>
    </source>
</evidence>
<proteinExistence type="predicted"/>
<dbReference type="Proteomes" id="UP001211513">
    <property type="component" value="Chromosome"/>
</dbReference>
<protein>
    <submittedName>
        <fullName evidence="2">Uncharacterized protein</fullName>
    </submittedName>
</protein>
<dbReference type="EMBL" id="CP109886">
    <property type="protein sequence ID" value="WCF27969.1"/>
    <property type="molecule type" value="Genomic_DNA"/>
</dbReference>
<reference evidence="2" key="1">
    <citation type="journal article" date="2022" name="Phytopathology">
        <title>Complete circularized genome resources of seven strains of Xylella fastidiosa subsp. fastidiosa using hybrid assembly reveals unknown plasmids.</title>
        <authorList>
            <person name="Velasco-Amo M.D.P."/>
            <person name="Arias-Giraldo L.F.F."/>
            <person name="Ecija M.R."/>
            <person name="De La Fuente L."/>
            <person name="Marco-Noales E."/>
            <person name="Moralejo E."/>
            <person name="Navas-Cort J.A."/>
            <person name="Landa B.B."/>
        </authorList>
    </citation>
    <scope>NUCLEOTIDE SEQUENCE</scope>
    <source>
        <strain evidence="2">CFBP8073</strain>
    </source>
</reference>
<dbReference type="EMBL" id="CP109886">
    <property type="protein sequence ID" value="WCF27251.1"/>
    <property type="molecule type" value="Genomic_DNA"/>
</dbReference>